<evidence type="ECO:0000259" key="7">
    <source>
        <dbReference type="Pfam" id="PF03807"/>
    </source>
</evidence>
<dbReference type="SUPFAM" id="SSF51735">
    <property type="entry name" value="NAD(P)-binding Rossmann-fold domains"/>
    <property type="match status" value="1"/>
</dbReference>
<dbReference type="Pfam" id="PF03807">
    <property type="entry name" value="F420_oxidored"/>
    <property type="match status" value="1"/>
</dbReference>
<keyword evidence="2 4" id="KW-0521">NADP</keyword>
<feature type="binding site" evidence="6">
    <location>
        <begin position="8"/>
        <end position="13"/>
    </location>
    <ligand>
        <name>NADP(+)</name>
        <dbReference type="ChEBI" id="CHEBI:58349"/>
    </ligand>
</feature>
<dbReference type="InterPro" id="IPR000304">
    <property type="entry name" value="Pyrroline-COOH_reductase"/>
</dbReference>
<feature type="binding site" evidence="6">
    <location>
        <begin position="70"/>
        <end position="73"/>
    </location>
    <ligand>
        <name>NADP(+)</name>
        <dbReference type="ChEBI" id="CHEBI:58349"/>
    </ligand>
</feature>
<dbReference type="GO" id="GO:0004735">
    <property type="term" value="F:pyrroline-5-carboxylate reductase activity"/>
    <property type="evidence" value="ECO:0007669"/>
    <property type="project" value="UniProtKB-UniRule"/>
</dbReference>
<feature type="domain" description="Pyrroline-5-carboxylate reductase dimerisation" evidence="8">
    <location>
        <begin position="161"/>
        <end position="265"/>
    </location>
</feature>
<evidence type="ECO:0000256" key="5">
    <source>
        <dbReference type="NCBIfam" id="TIGR00112"/>
    </source>
</evidence>
<evidence type="ECO:0000256" key="1">
    <source>
        <dbReference type="ARBA" id="ARBA00005525"/>
    </source>
</evidence>
<dbReference type="PANTHER" id="PTHR11645">
    <property type="entry name" value="PYRROLINE-5-CARBOXYLATE REDUCTASE"/>
    <property type="match status" value="1"/>
</dbReference>
<comment type="function">
    <text evidence="4">Catalyzes the reduction of 1-pyrroline-5-carboxylate (PCA) to L-proline.</text>
</comment>
<organism evidence="9 10">
    <name type="scientific">Oceanipulchritudo coccoides</name>
    <dbReference type="NCBI Taxonomy" id="2706888"/>
    <lineage>
        <taxon>Bacteria</taxon>
        <taxon>Pseudomonadati</taxon>
        <taxon>Verrucomicrobiota</taxon>
        <taxon>Opitutia</taxon>
        <taxon>Puniceicoccales</taxon>
        <taxon>Oceanipulchritudinaceae</taxon>
        <taxon>Oceanipulchritudo</taxon>
    </lineage>
</organism>
<evidence type="ECO:0000256" key="6">
    <source>
        <dbReference type="PIRSR" id="PIRSR000193-1"/>
    </source>
</evidence>
<comment type="caution">
    <text evidence="9">The sequence shown here is derived from an EMBL/GenBank/DDBJ whole genome shotgun (WGS) entry which is preliminary data.</text>
</comment>
<keyword evidence="4" id="KW-0641">Proline biosynthesis</keyword>
<reference evidence="9 10" key="1">
    <citation type="submission" date="2020-02" db="EMBL/GenBank/DDBJ databases">
        <title>Albibacoteraceae fam. nov., the first described family within the subdivision 4 Verrucomicrobia.</title>
        <authorList>
            <person name="Xi F."/>
        </authorList>
    </citation>
    <scope>NUCLEOTIDE SEQUENCE [LARGE SCALE GENOMIC DNA]</scope>
    <source>
        <strain evidence="9 10">CK1056</strain>
    </source>
</reference>
<dbReference type="Proteomes" id="UP000478417">
    <property type="component" value="Unassembled WGS sequence"/>
</dbReference>
<dbReference type="GO" id="GO:0055129">
    <property type="term" value="P:L-proline biosynthetic process"/>
    <property type="evidence" value="ECO:0007669"/>
    <property type="project" value="UniProtKB-UniRule"/>
</dbReference>
<comment type="catalytic activity">
    <reaction evidence="4">
        <text>L-proline + NADP(+) = (S)-1-pyrroline-5-carboxylate + NADPH + 2 H(+)</text>
        <dbReference type="Rhea" id="RHEA:14109"/>
        <dbReference type="ChEBI" id="CHEBI:15378"/>
        <dbReference type="ChEBI" id="CHEBI:17388"/>
        <dbReference type="ChEBI" id="CHEBI:57783"/>
        <dbReference type="ChEBI" id="CHEBI:58349"/>
        <dbReference type="ChEBI" id="CHEBI:60039"/>
        <dbReference type="EC" id="1.5.1.2"/>
    </reaction>
</comment>
<protein>
    <recommendedName>
        <fullName evidence="4 5">Pyrroline-5-carboxylate reductase</fullName>
        <shortName evidence="4">P5C reductase</shortName>
        <shortName evidence="4">P5CR</shortName>
        <ecNumber evidence="4 5">1.5.1.2</ecNumber>
    </recommendedName>
    <alternativeName>
        <fullName evidence="4">PCA reductase</fullName>
    </alternativeName>
</protein>
<keyword evidence="10" id="KW-1185">Reference proteome</keyword>
<dbReference type="Pfam" id="PF14748">
    <property type="entry name" value="P5CR_dimer"/>
    <property type="match status" value="1"/>
</dbReference>
<dbReference type="RefSeq" id="WP_163963518.1">
    <property type="nucleotide sequence ID" value="NZ_JAAGNX010000002.1"/>
</dbReference>
<dbReference type="EMBL" id="JAAGNX010000002">
    <property type="protein sequence ID" value="NDV62006.1"/>
    <property type="molecule type" value="Genomic_DNA"/>
</dbReference>
<dbReference type="FunFam" id="1.10.3730.10:FF:000001">
    <property type="entry name" value="Pyrroline-5-carboxylate reductase"/>
    <property type="match status" value="1"/>
</dbReference>
<comment type="similarity">
    <text evidence="1 4">Belongs to the pyrroline-5-carboxylate reductase family.</text>
</comment>
<dbReference type="AlphaFoldDB" id="A0A6B2M0X2"/>
<dbReference type="Gene3D" id="3.40.50.720">
    <property type="entry name" value="NAD(P)-binding Rossmann-like Domain"/>
    <property type="match status" value="1"/>
</dbReference>
<dbReference type="EC" id="1.5.1.2" evidence="4 5"/>
<dbReference type="InterPro" id="IPR036291">
    <property type="entry name" value="NAD(P)-bd_dom_sf"/>
</dbReference>
<evidence type="ECO:0000256" key="4">
    <source>
        <dbReference type="HAMAP-Rule" id="MF_01925"/>
    </source>
</evidence>
<keyword evidence="4" id="KW-0963">Cytoplasm</keyword>
<name>A0A6B2M0X2_9BACT</name>
<dbReference type="UniPathway" id="UPA00098">
    <property type="reaction ID" value="UER00361"/>
</dbReference>
<dbReference type="NCBIfam" id="TIGR00112">
    <property type="entry name" value="proC"/>
    <property type="match status" value="1"/>
</dbReference>
<evidence type="ECO:0000259" key="8">
    <source>
        <dbReference type="Pfam" id="PF14748"/>
    </source>
</evidence>
<keyword evidence="3 4" id="KW-0560">Oxidoreductase</keyword>
<evidence type="ECO:0000313" key="9">
    <source>
        <dbReference type="EMBL" id="NDV62006.1"/>
    </source>
</evidence>
<dbReference type="InterPro" id="IPR008927">
    <property type="entry name" value="6-PGluconate_DH-like_C_sf"/>
</dbReference>
<dbReference type="PIRSF" id="PIRSF000193">
    <property type="entry name" value="Pyrrol-5-carb_rd"/>
    <property type="match status" value="1"/>
</dbReference>
<dbReference type="PANTHER" id="PTHR11645:SF0">
    <property type="entry name" value="PYRROLINE-5-CARBOXYLATE REDUCTASE 3"/>
    <property type="match status" value="1"/>
</dbReference>
<accession>A0A6B2M0X2</accession>
<evidence type="ECO:0000256" key="3">
    <source>
        <dbReference type="ARBA" id="ARBA00023002"/>
    </source>
</evidence>
<proteinExistence type="inferred from homology"/>
<comment type="pathway">
    <text evidence="4">Amino-acid biosynthesis; L-proline biosynthesis; L-proline from L-glutamate 5-semialdehyde: step 1/1.</text>
</comment>
<sequence>MKPRLAFIGAGRMAGAMVRGLLKTGPWNAEDIVCTGARDGTAEALSEDTGIRFTYDWKVFFKDAQWVILACKPQQLKELPESLSELSSGRRVLSILAGTTLGRLKKVFPGTANIVRTMPNTPGMIGAGISAYSPLHPMNEEDEQVVRAILSALGEAVSMDEHFLDAVTGVSGSGPAYVFEFIAALRDGGVAAGLDEATAYKLALKTVQGAAALLEAVPETPETHRNWVSSPGGTTLAGLKVMEDAGFRGIIKETVAAATKRSKELSGE</sequence>
<gene>
    <name evidence="4" type="primary">proC</name>
    <name evidence="9" type="ORF">G0Q06_06045</name>
</gene>
<dbReference type="InterPro" id="IPR028939">
    <property type="entry name" value="P5C_Rdtase_cat_N"/>
</dbReference>
<evidence type="ECO:0000313" key="10">
    <source>
        <dbReference type="Proteomes" id="UP000478417"/>
    </source>
</evidence>
<dbReference type="HAMAP" id="MF_01925">
    <property type="entry name" value="P5C_reductase"/>
    <property type="match status" value="1"/>
</dbReference>
<evidence type="ECO:0000256" key="2">
    <source>
        <dbReference type="ARBA" id="ARBA00022857"/>
    </source>
</evidence>
<dbReference type="GO" id="GO:0005737">
    <property type="term" value="C:cytoplasm"/>
    <property type="evidence" value="ECO:0007669"/>
    <property type="project" value="UniProtKB-SubCell"/>
</dbReference>
<keyword evidence="4" id="KW-0028">Amino-acid biosynthesis</keyword>
<dbReference type="InterPro" id="IPR029036">
    <property type="entry name" value="P5CR_dimer"/>
</dbReference>
<dbReference type="SUPFAM" id="SSF48179">
    <property type="entry name" value="6-phosphogluconate dehydrogenase C-terminal domain-like"/>
    <property type="match status" value="1"/>
</dbReference>
<comment type="catalytic activity">
    <reaction evidence="4">
        <text>L-proline + NAD(+) = (S)-1-pyrroline-5-carboxylate + NADH + 2 H(+)</text>
        <dbReference type="Rhea" id="RHEA:14105"/>
        <dbReference type="ChEBI" id="CHEBI:15378"/>
        <dbReference type="ChEBI" id="CHEBI:17388"/>
        <dbReference type="ChEBI" id="CHEBI:57540"/>
        <dbReference type="ChEBI" id="CHEBI:57945"/>
        <dbReference type="ChEBI" id="CHEBI:60039"/>
        <dbReference type="EC" id="1.5.1.2"/>
    </reaction>
</comment>
<feature type="domain" description="Pyrroline-5-carboxylate reductase catalytic N-terminal" evidence="7">
    <location>
        <begin position="4"/>
        <end position="98"/>
    </location>
</feature>
<comment type="subcellular location">
    <subcellularLocation>
        <location evidence="4">Cytoplasm</location>
    </subcellularLocation>
</comment>
<dbReference type="Gene3D" id="1.10.3730.10">
    <property type="entry name" value="ProC C-terminal domain-like"/>
    <property type="match status" value="1"/>
</dbReference>